<dbReference type="PANTHER" id="PTHR36180">
    <property type="entry name" value="DNA-BINDING PROTEIN-RELATED-RELATED"/>
    <property type="match status" value="1"/>
</dbReference>
<feature type="domain" description="Bro-N" evidence="2">
    <location>
        <begin position="114"/>
        <end position="292"/>
    </location>
</feature>
<evidence type="ECO:0000256" key="1">
    <source>
        <dbReference type="SAM" id="Coils"/>
    </source>
</evidence>
<dbReference type="Pfam" id="PF02498">
    <property type="entry name" value="Bro-N"/>
    <property type="match status" value="1"/>
</dbReference>
<dbReference type="PANTHER" id="PTHR36180:SF2">
    <property type="entry name" value="BRO FAMILY PROTEIN"/>
    <property type="match status" value="1"/>
</dbReference>
<keyword evidence="1" id="KW-0175">Coiled coil</keyword>
<evidence type="ECO:0000313" key="3">
    <source>
        <dbReference type="EMBL" id="QHT73951.1"/>
    </source>
</evidence>
<name>A0A6C0H089_9ZZZZ</name>
<reference evidence="3" key="1">
    <citation type="journal article" date="2020" name="Nature">
        <title>Giant virus diversity and host interactions through global metagenomics.</title>
        <authorList>
            <person name="Schulz F."/>
            <person name="Roux S."/>
            <person name="Paez-Espino D."/>
            <person name="Jungbluth S."/>
            <person name="Walsh D.A."/>
            <person name="Denef V.J."/>
            <person name="McMahon K.D."/>
            <person name="Konstantinidis K.T."/>
            <person name="Eloe-Fadrosh E.A."/>
            <person name="Kyrpides N.C."/>
            <person name="Woyke T."/>
        </authorList>
    </citation>
    <scope>NUCLEOTIDE SEQUENCE</scope>
    <source>
        <strain evidence="3">GVMAG-M-3300023179-4</strain>
    </source>
</reference>
<dbReference type="EMBL" id="MN739834">
    <property type="protein sequence ID" value="QHT73951.1"/>
    <property type="molecule type" value="Genomic_DNA"/>
</dbReference>
<organism evidence="3">
    <name type="scientific">viral metagenome</name>
    <dbReference type="NCBI Taxonomy" id="1070528"/>
    <lineage>
        <taxon>unclassified sequences</taxon>
        <taxon>metagenomes</taxon>
        <taxon>organismal metagenomes</taxon>
    </lineage>
</organism>
<feature type="coiled-coil region" evidence="1">
    <location>
        <begin position="450"/>
        <end position="479"/>
    </location>
</feature>
<dbReference type="AlphaFoldDB" id="A0A6C0H089"/>
<protein>
    <recommendedName>
        <fullName evidence="2">Bro-N domain-containing protein</fullName>
    </recommendedName>
</protein>
<dbReference type="PROSITE" id="PS51750">
    <property type="entry name" value="BRO_N"/>
    <property type="match status" value="1"/>
</dbReference>
<evidence type="ECO:0000259" key="2">
    <source>
        <dbReference type="PROSITE" id="PS51750"/>
    </source>
</evidence>
<sequence>MNNFINLIHIENSLYCLNDIAEKLICSKNIKEYIKKINNKKCIKGNYYISKEDMIIILSKCKTDIGKQYLEYINNQDKPTENDIKVEKDNTKHITTKEELQSKIDNRKYIDNGTNEIIYNNNRILYFEYNEVLYLRAKDVCDLLGYTNCADIINKHIDKEDIFLFDNIGNGGSKTRSLFPNDNLKNIDTKNIFTIDIDEGVDIYQNEILQLPYDDLPEYINHIPKESKKDIEEIKKIKLMLEKKINKTINSRTVFINESGLYALILSSKMPEAKKFKHWVTSDVLVSIRRSGSYSRVYNGTLYDEVKLKELENIPCVYLIHVKDSLYKFGQTRQSLRRMNEHKKNLSYNEIIKIFEFPTLDLAMNVENRIKKYTMNAKIRKYIEEGVEFFEINKDYSIERIIKDINTMVDTEISIHEKKINISKLDSLAFIENIRLDEYDKLITIEKEKTKQAELDIRKKELDIRKHELELELLKLKENKPHQPIDINIKPKTKKCADCGDMIYKKSTRCHKCLTKFRLNTAIKVNNRPTLEQLEAELNNHTYVNVGRKYGVSDNTIRSWIKQYKKYN</sequence>
<dbReference type="SMART" id="SM01040">
    <property type="entry name" value="Bro-N"/>
    <property type="match status" value="1"/>
</dbReference>
<dbReference type="InterPro" id="IPR003497">
    <property type="entry name" value="BRO_N_domain"/>
</dbReference>
<proteinExistence type="predicted"/>
<accession>A0A6C0H089</accession>